<evidence type="ECO:0000313" key="4">
    <source>
        <dbReference type="Proteomes" id="UP000027361"/>
    </source>
</evidence>
<evidence type="ECO:0008006" key="5">
    <source>
        <dbReference type="Google" id="ProtNLM"/>
    </source>
</evidence>
<keyword evidence="2" id="KW-1133">Transmembrane helix</keyword>
<protein>
    <recommendedName>
        <fullName evidence="5">GRAM domain-containing protein</fullName>
    </recommendedName>
</protein>
<sequence length="1078" mass="118681">MTLTKPSAGLSFDPRPVDVVVVVDDERRKGTSASARLLSAFLNRLTPPGAHSSSHKALAQPAPSTSLQHHDAARKRSADTVHAPSRRNSHDAKHPCSAAAQRLPPKRSAIAKYALDPTGDFASFLAKAKQRDAAANEAKKKYKPGNNERQSTTGATLSRLIVRKGSAELPRAGTPIKHAGAAAAAPPAAAAPGRHPEAAHAFAFSFPSPQTQTQALPESPPLLLHHGPSPLEAMKIVPGAMPVRANRLPRGPAERLHRVMMPAPCGDVSDSDYDEDDDALHAFGEAASSGSRRSSLSSEEESVIVDAGELDLHRVLSDAVSARFQRDAAGPNTIPQCPEVPKDIGAHSRHPQAWHGAAAASALALASKRDADRASAHSLASGKANHSLNRPLLELEEIELKHFLRNFSKHTRQMHVPAATRNPQRRMPRWSDFRVAPDEAAQAARDGRRISVLTHVDQGLRAMREEQHAAVAEPRAALPAMSVSAFKDAKKKHRDGERDRGRDTDTDTDTDTDRGKMDSSSSGAVGGVLRSSAIEGALAGAGAVAVEAAGGEKSALLRSRRSSGRVDISSTTSERDARRFKDGDGILQRDPSGGRIDVHASNVELKPAGAEEEDGEPERGLLGDEWTLLEAANLDEEVAVDSYGDEEVDGVAFTIAYILAFIERYAPGELDDAPEAAYSESRTRSHIARLYLIAPFWERLLRDTRELYRWDNPRRTAIAAMIYFCLWYTDMLPTSFLLYMIFCICRFRFFPPEVSVIAEKVKERFKRGAEAERINERLRQRSRLDIFNLYRRWIDTFGIPTQVALGDIADGHEKIKSLILWRNPTATWRTIAQLSILTLFVTFAPPQMVLKAFFFCIGVLFFILLPLQSHYPRYRRPLSPIWWALWGCPTDAQFAIKLLRRRHLQEEEDQTSASRLKNAVYASGLFNEPAQIESIDGTSHIPFAAAIDLPIAEEIAAFHDESSNSKKKRTSNKPRKLGSFFCQNRGVPGFLHVTTEGIYFVGVHSRVGPGHSRRACKTPFTEITHLIKTNSMKLFVWSSSGLQIKRADGKSYFFANMNHRDKAFNLILALGPEVWSKS</sequence>
<comment type="caution">
    <text evidence="3">The sequence shown here is derived from an EMBL/GenBank/DDBJ whole genome shotgun (WGS) entry which is preliminary data.</text>
</comment>
<feature type="compositionally biased region" description="Basic and acidic residues" evidence="1">
    <location>
        <begin position="68"/>
        <end position="79"/>
    </location>
</feature>
<feature type="compositionally biased region" description="Basic and acidic residues" evidence="1">
    <location>
        <begin position="573"/>
        <end position="584"/>
    </location>
</feature>
<dbReference type="STRING" id="1037660.A0A066WL73"/>
<dbReference type="OrthoDB" id="1708389at2759"/>
<dbReference type="Proteomes" id="UP000027361">
    <property type="component" value="Unassembled WGS sequence"/>
</dbReference>
<keyword evidence="2" id="KW-0812">Transmembrane</keyword>
<reference evidence="3 4" key="1">
    <citation type="submission" date="2014-05" db="EMBL/GenBank/DDBJ databases">
        <title>Draft genome sequence of a rare smut relative, Tilletiaria anomala UBC 951.</title>
        <authorList>
            <consortium name="DOE Joint Genome Institute"/>
            <person name="Toome M."/>
            <person name="Kuo A."/>
            <person name="Henrissat B."/>
            <person name="Lipzen A."/>
            <person name="Tritt A."/>
            <person name="Yoshinaga Y."/>
            <person name="Zane M."/>
            <person name="Barry K."/>
            <person name="Grigoriev I.V."/>
            <person name="Spatafora J.W."/>
            <person name="Aimea M.C."/>
        </authorList>
    </citation>
    <scope>NUCLEOTIDE SEQUENCE [LARGE SCALE GENOMIC DNA]</scope>
    <source>
        <strain evidence="3 4">UBC 951</strain>
    </source>
</reference>
<dbReference type="Gene3D" id="2.30.29.30">
    <property type="entry name" value="Pleckstrin-homology domain (PH domain)/Phosphotyrosine-binding domain (PTB)"/>
    <property type="match status" value="1"/>
</dbReference>
<dbReference type="PANTHER" id="PTHR37402:SF1">
    <property type="entry name" value="GRAM DOMAIN-CONTAINING PROTEIN 4"/>
    <property type="match status" value="1"/>
</dbReference>
<keyword evidence="4" id="KW-1185">Reference proteome</keyword>
<feature type="transmembrane region" description="Helical" evidence="2">
    <location>
        <begin position="849"/>
        <end position="867"/>
    </location>
</feature>
<gene>
    <name evidence="3" type="ORF">K437DRAFT_293493</name>
</gene>
<dbReference type="AlphaFoldDB" id="A0A066WL73"/>
<evidence type="ECO:0000256" key="2">
    <source>
        <dbReference type="SAM" id="Phobius"/>
    </source>
</evidence>
<accession>A0A066WL73</accession>
<name>A0A066WL73_TILAU</name>
<dbReference type="GO" id="GO:0006915">
    <property type="term" value="P:apoptotic process"/>
    <property type="evidence" value="ECO:0007669"/>
    <property type="project" value="InterPro"/>
</dbReference>
<dbReference type="InParanoid" id="A0A066WL73"/>
<feature type="region of interest" description="Disordered" evidence="1">
    <location>
        <begin position="482"/>
        <end position="526"/>
    </location>
</feature>
<keyword evidence="2" id="KW-0472">Membrane</keyword>
<feature type="transmembrane region" description="Helical" evidence="2">
    <location>
        <begin position="721"/>
        <end position="742"/>
    </location>
</feature>
<feature type="region of interest" description="Disordered" evidence="1">
    <location>
        <begin position="135"/>
        <end position="155"/>
    </location>
</feature>
<dbReference type="GeneID" id="25267156"/>
<dbReference type="RefSeq" id="XP_013244686.1">
    <property type="nucleotide sequence ID" value="XM_013389232.1"/>
</dbReference>
<dbReference type="InterPro" id="IPR011993">
    <property type="entry name" value="PH-like_dom_sf"/>
</dbReference>
<feature type="compositionally biased region" description="Basic and acidic residues" evidence="1">
    <location>
        <begin position="494"/>
        <end position="517"/>
    </location>
</feature>
<dbReference type="EMBL" id="JMSN01000017">
    <property type="protein sequence ID" value="KDN51350.1"/>
    <property type="molecule type" value="Genomic_DNA"/>
</dbReference>
<evidence type="ECO:0000313" key="3">
    <source>
        <dbReference type="EMBL" id="KDN51350.1"/>
    </source>
</evidence>
<evidence type="ECO:0000256" key="1">
    <source>
        <dbReference type="SAM" id="MobiDB-lite"/>
    </source>
</evidence>
<organism evidence="3 4">
    <name type="scientific">Tilletiaria anomala (strain ATCC 24038 / CBS 436.72 / UBC 951)</name>
    <dbReference type="NCBI Taxonomy" id="1037660"/>
    <lineage>
        <taxon>Eukaryota</taxon>
        <taxon>Fungi</taxon>
        <taxon>Dikarya</taxon>
        <taxon>Basidiomycota</taxon>
        <taxon>Ustilaginomycotina</taxon>
        <taxon>Exobasidiomycetes</taxon>
        <taxon>Georgefischeriales</taxon>
        <taxon>Tilletiariaceae</taxon>
        <taxon>Tilletiaria</taxon>
    </lineage>
</organism>
<dbReference type="PANTHER" id="PTHR37402">
    <property type="entry name" value="GRAM DOMAIN-CONTAINING PROTEIN 4"/>
    <property type="match status" value="1"/>
</dbReference>
<proteinExistence type="predicted"/>
<dbReference type="InterPro" id="IPR037847">
    <property type="entry name" value="GRAMDC4"/>
</dbReference>
<feature type="region of interest" description="Disordered" evidence="1">
    <location>
        <begin position="48"/>
        <end position="104"/>
    </location>
</feature>
<dbReference type="HOGENOM" id="CLU_286546_0_0_1"/>
<feature type="region of interest" description="Disordered" evidence="1">
    <location>
        <begin position="551"/>
        <end position="597"/>
    </location>
</feature>